<dbReference type="Proteomes" id="UP000680656">
    <property type="component" value="Chromosome"/>
</dbReference>
<dbReference type="NCBIfam" id="TIGR03268">
    <property type="entry name" value="methan_mark_3"/>
    <property type="match status" value="1"/>
</dbReference>
<dbReference type="InterPro" id="IPR058492">
    <property type="entry name" value="DUF8179"/>
</dbReference>
<feature type="domain" description="Putative peptidyl-prolyl cis-trans isomerase" evidence="1">
    <location>
        <begin position="379"/>
        <end position="504"/>
    </location>
</feature>
<dbReference type="KEGG" id="mrtj:KHC33_16250"/>
<dbReference type="GeneID" id="65098768"/>
<dbReference type="PIRSF" id="PIRSF005852">
    <property type="entry name" value="UCP005852"/>
    <property type="match status" value="1"/>
</dbReference>
<sequence>MPTVHIDGKITTIQEGSTVDDVLLGRDPELCFGIIRPVTISRAETKEFLIKTTAGEVVVETVQGTNAGEILSGLSGAKSGWQDLQVASFGPFSSSFTPSRKPTRYERGDLALGSGGYDPGRSFLVFCRKTHAADHGGPLEGGIIARVISGMGVMDRLSEHDTILSVEPVISFAESSDAKTSTDGSIVLEEGMHLITHLRVQAEGMNADGYDPKTAYSVDRMLLALKDAVFTVDKRLSTHVRCDLLAGTDVPCEDCSARREGTVLMRTSGKNRGSIYIYTQDLPRSLAHTVIGLVIHGIELCRIAQEGDRIQIRVDPHQFDLVGMTLADAEAYALSRKITLTSDIRGPDRVVTSQKPVTTLEVLSGGTVEVHTIPDKQVIAITLDDAKAPMTCKIFREYTGLKYHTIGKLPMLFSFEEVTLFKAKIPKTINVIPENVPVSTVDAGVFAMTNDSCKGVGIVGVRSVPSSEFGPTSEPFSGTNIIGTVIDMDKIAGLEEGEVVFFREVSK</sequence>
<dbReference type="EMBL" id="CP075546">
    <property type="protein sequence ID" value="QVV88834.1"/>
    <property type="molecule type" value="Genomic_DNA"/>
</dbReference>
<evidence type="ECO:0000259" key="1">
    <source>
        <dbReference type="Pfam" id="PF26548"/>
    </source>
</evidence>
<reference evidence="2 3" key="1">
    <citation type="submission" date="2021-05" db="EMBL/GenBank/DDBJ databases">
        <title>A novel Methanospirillum isolate from a pyrite-forming mixed culture.</title>
        <authorList>
            <person name="Bunk B."/>
            <person name="Sproer C."/>
            <person name="Spring S."/>
            <person name="Pester M."/>
        </authorList>
    </citation>
    <scope>NUCLEOTIDE SEQUENCE [LARGE SCALE GENOMIC DNA]</scope>
    <source>
        <strain evidence="2 3">J.3.6.1-F.2.7.3</strain>
    </source>
</reference>
<accession>A0A8E7AYV4</accession>
<evidence type="ECO:0000313" key="3">
    <source>
        <dbReference type="Proteomes" id="UP000680656"/>
    </source>
</evidence>
<proteinExistence type="predicted"/>
<organism evidence="2 3">
    <name type="scientific">Methanospirillum purgamenti</name>
    <dbReference type="NCBI Taxonomy" id="2834276"/>
    <lineage>
        <taxon>Archaea</taxon>
        <taxon>Methanobacteriati</taxon>
        <taxon>Methanobacteriota</taxon>
        <taxon>Stenosarchaea group</taxon>
        <taxon>Methanomicrobia</taxon>
        <taxon>Methanomicrobiales</taxon>
        <taxon>Methanospirillaceae</taxon>
        <taxon>Methanospirillum</taxon>
    </lineage>
</organism>
<dbReference type="AlphaFoldDB" id="A0A8E7AYV4"/>
<dbReference type="Pfam" id="PF26548">
    <property type="entry name" value="DUF8179"/>
    <property type="match status" value="1"/>
</dbReference>
<dbReference type="InterPro" id="IPR016466">
    <property type="entry name" value="Methan_mark_3"/>
</dbReference>
<name>A0A8E7AYV4_9EURY</name>
<keyword evidence="3" id="KW-1185">Reference proteome</keyword>
<gene>
    <name evidence="2" type="ORF">KHC33_16250</name>
</gene>
<dbReference type="RefSeq" id="WP_214419637.1">
    <property type="nucleotide sequence ID" value="NZ_CP075546.1"/>
</dbReference>
<protein>
    <submittedName>
        <fullName evidence="2">Methanogenesis marker 3 protein</fullName>
    </submittedName>
</protein>
<evidence type="ECO:0000313" key="2">
    <source>
        <dbReference type="EMBL" id="QVV88834.1"/>
    </source>
</evidence>